<proteinExistence type="predicted"/>
<dbReference type="RefSeq" id="WP_228442396.1">
    <property type="nucleotide sequence ID" value="NZ_CP024047.1"/>
</dbReference>
<evidence type="ECO:0000313" key="1">
    <source>
        <dbReference type="EMBL" id="AXR77440.1"/>
    </source>
</evidence>
<dbReference type="AlphaFoldDB" id="A0A346PD45"/>
<gene>
    <name evidence="1" type="ORF">AArc1_1099</name>
</gene>
<dbReference type="Gene3D" id="2.50.20.20">
    <property type="match status" value="1"/>
</dbReference>
<evidence type="ECO:0000313" key="2">
    <source>
        <dbReference type="Proteomes" id="UP000258707"/>
    </source>
</evidence>
<accession>A0A346PD45</accession>
<protein>
    <submittedName>
        <fullName evidence="1">Uncharacterized protein</fullName>
    </submittedName>
</protein>
<dbReference type="EMBL" id="CP024047">
    <property type="protein sequence ID" value="AXR77440.1"/>
    <property type="molecule type" value="Genomic_DNA"/>
</dbReference>
<reference evidence="2" key="1">
    <citation type="submission" date="2017-10" db="EMBL/GenBank/DDBJ databases">
        <title>Phenotypic and genomic properties of facultatively anaerobic sulfur-reducing natronoarchaea from hypersaline soda lakes.</title>
        <authorList>
            <person name="Sorokin D.Y."/>
            <person name="Kublanov I.V."/>
            <person name="Roman P."/>
            <person name="Sinninghe Damste J.S."/>
            <person name="Golyshin P.N."/>
            <person name="Rojo D."/>
            <person name="Ciordia S."/>
            <person name="Mena Md.C."/>
            <person name="Ferrer M."/>
            <person name="Messina E."/>
            <person name="Smedile F."/>
            <person name="La Spada G."/>
            <person name="La Cono V."/>
            <person name="Yakimov M.M."/>
        </authorList>
    </citation>
    <scope>NUCLEOTIDE SEQUENCE [LARGE SCALE GENOMIC DNA]</scope>
    <source>
        <strain evidence="2">AArc1</strain>
    </source>
</reference>
<name>A0A346PD45_9EURY</name>
<sequence length="253" mass="27946">MLRSNRLLVTVTVACILLAGCTGVGPMFDDDSEADTTVDAEELLANADAVETYHVEVTRTLQAPAVNETTRLDGVVDRENRLASLYSTSETDLGDGPETTETEQYVDGDVQYTTDSGDWDREVHHDEADVWAELDRLERAVETVDDTAFEDADRIRTETIAGTETTMFELDVPDDRKDELAGVDEQAHVATSVEQLVYYVYVDTETNTLYGTDLRMEVTQGEGSALITTETMFSEFDDADEVSVPDAAIEETE</sequence>
<dbReference type="KEGG" id="nan:AArc1_1099"/>
<organism evidence="1 2">
    <name type="scientific">Natrarchaeobaculum sulfurireducens</name>
    <dbReference type="NCBI Taxonomy" id="2044521"/>
    <lineage>
        <taxon>Archaea</taxon>
        <taxon>Methanobacteriati</taxon>
        <taxon>Methanobacteriota</taxon>
        <taxon>Stenosarchaea group</taxon>
        <taxon>Halobacteria</taxon>
        <taxon>Halobacteriales</taxon>
        <taxon>Natrialbaceae</taxon>
        <taxon>Natrarchaeobaculum</taxon>
    </lineage>
</organism>
<dbReference type="PROSITE" id="PS51257">
    <property type="entry name" value="PROKAR_LIPOPROTEIN"/>
    <property type="match status" value="1"/>
</dbReference>
<dbReference type="GeneID" id="37637911"/>
<dbReference type="Proteomes" id="UP000258707">
    <property type="component" value="Chromosome"/>
</dbReference>